<organism evidence="1 2">
    <name type="scientific">Panthera leo</name>
    <name type="common">Lion</name>
    <dbReference type="NCBI Taxonomy" id="9689"/>
    <lineage>
        <taxon>Eukaryota</taxon>
        <taxon>Metazoa</taxon>
        <taxon>Chordata</taxon>
        <taxon>Craniata</taxon>
        <taxon>Vertebrata</taxon>
        <taxon>Euteleostomi</taxon>
        <taxon>Mammalia</taxon>
        <taxon>Eutheria</taxon>
        <taxon>Laurasiatheria</taxon>
        <taxon>Carnivora</taxon>
        <taxon>Feliformia</taxon>
        <taxon>Felidae</taxon>
        <taxon>Pantherinae</taxon>
        <taxon>Panthera</taxon>
    </lineage>
</organism>
<sequence>MTVLAPLRLKESRTTDKKSHACLSLLPVWLAGKEKNFHVVKEEAGREDSEIKSKNQAGPRCPAGCKMQFN</sequence>
<protein>
    <submittedName>
        <fullName evidence="1">Uncharacterized protein</fullName>
    </submittedName>
</protein>
<reference evidence="1" key="3">
    <citation type="submission" date="2025-09" db="UniProtKB">
        <authorList>
            <consortium name="Ensembl"/>
        </authorList>
    </citation>
    <scope>IDENTIFICATION</scope>
</reference>
<dbReference type="Ensembl" id="ENSPLOT00000020167.1">
    <property type="protein sequence ID" value="ENSPLOP00000018213.1"/>
    <property type="gene ID" value="ENSPLOG00000013349.1"/>
</dbReference>
<dbReference type="OMA" id="NQAGPRC"/>
<accession>A0A8C8XFH7</accession>
<reference evidence="1" key="1">
    <citation type="journal article" date="2019" name="bioRxiv">
        <title>Long live the king: chromosome-level assembly of the lion (Panthera leo) using linked-read, Hi-C, and long read data.</title>
        <authorList>
            <person name="Armstrong E.E."/>
            <person name="Taylor R.W."/>
            <person name="Miller D.E."/>
            <person name="Kaelin C."/>
            <person name="Barsh G."/>
            <person name="Hadly E.A."/>
            <person name="Petrov D."/>
        </authorList>
    </citation>
    <scope>NUCLEOTIDE SEQUENCE [LARGE SCALE GENOMIC DNA]</scope>
</reference>
<reference evidence="1" key="2">
    <citation type="submission" date="2025-08" db="UniProtKB">
        <authorList>
            <consortium name="Ensembl"/>
        </authorList>
    </citation>
    <scope>IDENTIFICATION</scope>
</reference>
<dbReference type="Proteomes" id="UP000694399">
    <property type="component" value="Chromosome C1"/>
</dbReference>
<name>A0A8C8XFH7_PANLE</name>
<proteinExistence type="predicted"/>
<dbReference type="AlphaFoldDB" id="A0A8C8XFH7"/>
<evidence type="ECO:0000313" key="2">
    <source>
        <dbReference type="Proteomes" id="UP000694399"/>
    </source>
</evidence>
<evidence type="ECO:0000313" key="1">
    <source>
        <dbReference type="Ensembl" id="ENSPLOP00000018213.1"/>
    </source>
</evidence>
<dbReference type="GeneTree" id="ENSGT01140000285308"/>
<keyword evidence="2" id="KW-1185">Reference proteome</keyword>